<evidence type="ECO:0000256" key="7">
    <source>
        <dbReference type="ARBA" id="ARBA00022801"/>
    </source>
</evidence>
<comment type="cofactor">
    <cofactor evidence="1">
        <name>Mg(2+)</name>
        <dbReference type="ChEBI" id="CHEBI:18420"/>
    </cofactor>
</comment>
<dbReference type="SUPFAM" id="SSF56784">
    <property type="entry name" value="HAD-like"/>
    <property type="match status" value="1"/>
</dbReference>
<name>A0A1G1KQ32_9BACT</name>
<dbReference type="InterPro" id="IPR006549">
    <property type="entry name" value="HAD-SF_hydro_IIIA"/>
</dbReference>
<keyword evidence="6" id="KW-0479">Metal-binding</keyword>
<dbReference type="SUPFAM" id="SSF53448">
    <property type="entry name" value="Nucleotide-diphospho-sugar transferases"/>
    <property type="match status" value="1"/>
</dbReference>
<comment type="subcellular location">
    <subcellularLocation>
        <location evidence="2">Cytoplasm</location>
    </subcellularLocation>
</comment>
<dbReference type="GO" id="GO:0016791">
    <property type="term" value="F:phosphatase activity"/>
    <property type="evidence" value="ECO:0007669"/>
    <property type="project" value="InterPro"/>
</dbReference>
<gene>
    <name evidence="11" type="ORF">A3G33_05265</name>
</gene>
<organism evidence="11 12">
    <name type="scientific">Candidatus Danuiimicrobium aquiferis</name>
    <dbReference type="NCBI Taxonomy" id="1801832"/>
    <lineage>
        <taxon>Bacteria</taxon>
        <taxon>Pseudomonadati</taxon>
        <taxon>Candidatus Omnitrophota</taxon>
        <taxon>Candidatus Danuiimicrobium</taxon>
    </lineage>
</organism>
<dbReference type="Gene3D" id="3.40.50.1000">
    <property type="entry name" value="HAD superfamily/HAD-like"/>
    <property type="match status" value="1"/>
</dbReference>
<comment type="subunit">
    <text evidence="4">Monomer.</text>
</comment>
<dbReference type="GO" id="GO:0005737">
    <property type="term" value="C:cytoplasm"/>
    <property type="evidence" value="ECO:0007669"/>
    <property type="project" value="UniProtKB-SubCell"/>
</dbReference>
<dbReference type="NCBIfam" id="TIGR01662">
    <property type="entry name" value="HAD-SF-IIIA"/>
    <property type="match status" value="1"/>
</dbReference>
<dbReference type="GO" id="GO:0005975">
    <property type="term" value="P:carbohydrate metabolic process"/>
    <property type="evidence" value="ECO:0007669"/>
    <property type="project" value="InterPro"/>
</dbReference>
<dbReference type="Proteomes" id="UP000178187">
    <property type="component" value="Unassembled WGS sequence"/>
</dbReference>
<keyword evidence="5" id="KW-0963">Cytoplasm</keyword>
<dbReference type="InterPro" id="IPR029044">
    <property type="entry name" value="Nucleotide-diphossugar_trans"/>
</dbReference>
<dbReference type="InterPro" id="IPR036412">
    <property type="entry name" value="HAD-like_sf"/>
</dbReference>
<evidence type="ECO:0000256" key="2">
    <source>
        <dbReference type="ARBA" id="ARBA00004496"/>
    </source>
</evidence>
<dbReference type="GO" id="GO:0046872">
    <property type="term" value="F:metal ion binding"/>
    <property type="evidence" value="ECO:0007669"/>
    <property type="project" value="UniProtKB-KW"/>
</dbReference>
<evidence type="ECO:0000256" key="9">
    <source>
        <dbReference type="ARBA" id="ARBA00031828"/>
    </source>
</evidence>
<dbReference type="NCBIfam" id="TIGR01656">
    <property type="entry name" value="Histidinol-ppas"/>
    <property type="match status" value="1"/>
</dbReference>
<evidence type="ECO:0000256" key="3">
    <source>
        <dbReference type="ARBA" id="ARBA00005628"/>
    </source>
</evidence>
<evidence type="ECO:0000256" key="5">
    <source>
        <dbReference type="ARBA" id="ARBA00022490"/>
    </source>
</evidence>
<dbReference type="Pfam" id="PF00483">
    <property type="entry name" value="NTP_transferase"/>
    <property type="match status" value="1"/>
</dbReference>
<dbReference type="InterPro" id="IPR004446">
    <property type="entry name" value="Heptose_bisP_phosphatase"/>
</dbReference>
<evidence type="ECO:0000256" key="1">
    <source>
        <dbReference type="ARBA" id="ARBA00001946"/>
    </source>
</evidence>
<dbReference type="Pfam" id="PF08645">
    <property type="entry name" value="PNK3P"/>
    <property type="match status" value="1"/>
</dbReference>
<evidence type="ECO:0000313" key="11">
    <source>
        <dbReference type="EMBL" id="OGW95064.1"/>
    </source>
</evidence>
<comment type="caution">
    <text evidence="11">The sequence shown here is derived from an EMBL/GenBank/DDBJ whole genome shotgun (WGS) entry which is preliminary data.</text>
</comment>
<reference evidence="11 12" key="1">
    <citation type="journal article" date="2016" name="Nat. Commun.">
        <title>Thousands of microbial genomes shed light on interconnected biogeochemical processes in an aquifer system.</title>
        <authorList>
            <person name="Anantharaman K."/>
            <person name="Brown C.T."/>
            <person name="Hug L.A."/>
            <person name="Sharon I."/>
            <person name="Castelle C.J."/>
            <person name="Probst A.J."/>
            <person name="Thomas B.C."/>
            <person name="Singh A."/>
            <person name="Wilkins M.J."/>
            <person name="Karaoz U."/>
            <person name="Brodie E.L."/>
            <person name="Williams K.H."/>
            <person name="Hubbard S.S."/>
            <person name="Banfield J.F."/>
        </authorList>
    </citation>
    <scope>NUCLEOTIDE SEQUENCE [LARGE SCALE GENOMIC DNA]</scope>
</reference>
<dbReference type="InterPro" id="IPR023214">
    <property type="entry name" value="HAD_sf"/>
</dbReference>
<dbReference type="InterPro" id="IPR013954">
    <property type="entry name" value="PNK3P"/>
</dbReference>
<proteinExistence type="inferred from homology"/>
<dbReference type="InterPro" id="IPR006543">
    <property type="entry name" value="Histidinol-phos"/>
</dbReference>
<accession>A0A1G1KQ32</accession>
<feature type="domain" description="Nucleotidyl transferase" evidence="10">
    <location>
        <begin position="9"/>
        <end position="99"/>
    </location>
</feature>
<evidence type="ECO:0000256" key="6">
    <source>
        <dbReference type="ARBA" id="ARBA00022723"/>
    </source>
</evidence>
<comment type="similarity">
    <text evidence="3">Belongs to the GmhB family.</text>
</comment>
<keyword evidence="8" id="KW-0119">Carbohydrate metabolism</keyword>
<evidence type="ECO:0000256" key="4">
    <source>
        <dbReference type="ARBA" id="ARBA00011245"/>
    </source>
</evidence>
<dbReference type="AlphaFoldDB" id="A0A1G1KQ32"/>
<dbReference type="EMBL" id="MHFR01000069">
    <property type="protein sequence ID" value="OGW95064.1"/>
    <property type="molecule type" value="Genomic_DNA"/>
</dbReference>
<dbReference type="Gene3D" id="3.90.550.10">
    <property type="entry name" value="Spore Coat Polysaccharide Biosynthesis Protein SpsA, Chain A"/>
    <property type="match status" value="1"/>
</dbReference>
<evidence type="ECO:0000256" key="8">
    <source>
        <dbReference type="ARBA" id="ARBA00023277"/>
    </source>
</evidence>
<keyword evidence="7" id="KW-0378">Hydrolase</keyword>
<dbReference type="CDD" id="cd07503">
    <property type="entry name" value="HAD_HisB-N"/>
    <property type="match status" value="1"/>
</dbReference>
<evidence type="ECO:0000259" key="10">
    <source>
        <dbReference type="Pfam" id="PF00483"/>
    </source>
</evidence>
<sequence>MRFEKPTQAVILAGGKGERLKPLTDTMPKPMLQFQGKPFLEHLLLHLKSQGFKQILLLLGYLPHVIQNYFGDGTKIGLKIDYSISDIENETGRRMKLAEHQMDPCFLFMYCDNYWPLNMERVWNQYCHIPARCQLTIYSNKDHYTRDNVLVSDDKMIICYDKNRASENLSGIDIGFAIMRKDILELLPNQNVNFEKTVFPYLVEKRELSAYVTDHRYYSVGSIDRLPETEAFLRRRPAVILDRDGVLNEKPPKAEYVKTMRDFKWMPGAKEAVRLLNQSGFLVIIVTNQAGIARDIMTEEDLLKIHEQIKKELSEMNAKIDAIYYCAHGWDAGCECRKPRAGMLFQAQRDFRLDLTDTYFIGDDIRDQQAGDAADCKTLLVTPDRPLLELVQKKILSETTIAKK</sequence>
<evidence type="ECO:0000313" key="12">
    <source>
        <dbReference type="Proteomes" id="UP000178187"/>
    </source>
</evidence>
<protein>
    <recommendedName>
        <fullName evidence="9">D,D-heptose 1,7-bisphosphate phosphatase</fullName>
    </recommendedName>
</protein>
<dbReference type="PANTHER" id="PTHR42891:SF1">
    <property type="entry name" value="D-GLYCERO-BETA-D-MANNO-HEPTOSE-1,7-BISPHOSPHATE 7-PHOSPHATASE"/>
    <property type="match status" value="1"/>
</dbReference>
<dbReference type="InterPro" id="IPR005835">
    <property type="entry name" value="NTP_transferase_dom"/>
</dbReference>
<dbReference type="PANTHER" id="PTHR42891">
    <property type="entry name" value="D-GLYCERO-BETA-D-MANNO-HEPTOSE-1,7-BISPHOSPHATE 7-PHOSPHATASE"/>
    <property type="match status" value="1"/>
</dbReference>